<evidence type="ECO:0000256" key="1">
    <source>
        <dbReference type="ARBA" id="ARBA00010761"/>
    </source>
</evidence>
<dbReference type="InterPro" id="IPR057258">
    <property type="entry name" value="Ribosomal_uS3"/>
</dbReference>
<evidence type="ECO:0000256" key="5">
    <source>
        <dbReference type="ARBA" id="ARBA00023274"/>
    </source>
</evidence>
<proteinExistence type="inferred from homology"/>
<keyword evidence="4 8" id="KW-0689">Ribosomal protein</keyword>
<name>A0A2M7AWG4_9BACT</name>
<dbReference type="Gene3D" id="3.30.1140.32">
    <property type="entry name" value="Ribosomal protein S3, C-terminal domain"/>
    <property type="match status" value="1"/>
</dbReference>
<dbReference type="SUPFAM" id="SSF54821">
    <property type="entry name" value="Ribosomal protein S3 C-terminal domain"/>
    <property type="match status" value="1"/>
</dbReference>
<evidence type="ECO:0000256" key="6">
    <source>
        <dbReference type="ARBA" id="ARBA00024998"/>
    </source>
</evidence>
<dbReference type="Proteomes" id="UP000228775">
    <property type="component" value="Unassembled WGS sequence"/>
</dbReference>
<keyword evidence="5 8" id="KW-0687">Ribonucleoprotein</keyword>
<dbReference type="PANTHER" id="PTHR11760:SF19">
    <property type="entry name" value="SMALL RIBOSOMAL SUBUNIT PROTEIN US3C"/>
    <property type="match status" value="1"/>
</dbReference>
<dbReference type="InterPro" id="IPR009019">
    <property type="entry name" value="KH_sf_prok-type"/>
</dbReference>
<sequence>MGQKVHPTGFRIGQIFPWKSRWFSKNQYQDYLKQDVHIRQFLEKKLGRVGVVRVDIERTPSVIKIFVHAARPGLIIGRGGAGVEELNSLLKKNLVKRGFPIENFQGKKPKTELRLEINEIKNPESQSPVVAENIAEQLEKRMPYRRVLKQALEKIMDNKDILGAKVMVKGRLGGADIARQERLSKGRIPLQTLRANIDYSCKTAHTTWGAVGVKVWIYKGEVFGD</sequence>
<dbReference type="InterPro" id="IPR004087">
    <property type="entry name" value="KH_dom"/>
</dbReference>
<comment type="caution">
    <text evidence="11">The sequence shown here is derived from an EMBL/GenBank/DDBJ whole genome shotgun (WGS) entry which is preliminary data.</text>
</comment>
<dbReference type="InterPro" id="IPR004044">
    <property type="entry name" value="KH_dom_type_2"/>
</dbReference>
<evidence type="ECO:0000256" key="3">
    <source>
        <dbReference type="ARBA" id="ARBA00022884"/>
    </source>
</evidence>
<evidence type="ECO:0000313" key="12">
    <source>
        <dbReference type="Proteomes" id="UP000228775"/>
    </source>
</evidence>
<dbReference type="GO" id="GO:0022627">
    <property type="term" value="C:cytosolic small ribosomal subunit"/>
    <property type="evidence" value="ECO:0007669"/>
    <property type="project" value="TreeGrafter"/>
</dbReference>
<comment type="similarity">
    <text evidence="1 8 9">Belongs to the universal ribosomal protein uS3 family.</text>
</comment>
<dbReference type="InterPro" id="IPR005704">
    <property type="entry name" value="Ribosomal_uS3_bac-typ"/>
</dbReference>
<evidence type="ECO:0000256" key="8">
    <source>
        <dbReference type="HAMAP-Rule" id="MF_01309"/>
    </source>
</evidence>
<evidence type="ECO:0000256" key="9">
    <source>
        <dbReference type="RuleBase" id="RU003624"/>
    </source>
</evidence>
<feature type="domain" description="KH type-2" evidence="10">
    <location>
        <begin position="38"/>
        <end position="121"/>
    </location>
</feature>
<dbReference type="Pfam" id="PF00189">
    <property type="entry name" value="Ribosomal_S3_C"/>
    <property type="match status" value="1"/>
</dbReference>
<evidence type="ECO:0000256" key="4">
    <source>
        <dbReference type="ARBA" id="ARBA00022980"/>
    </source>
</evidence>
<evidence type="ECO:0000259" key="10">
    <source>
        <dbReference type="PROSITE" id="PS50823"/>
    </source>
</evidence>
<gene>
    <name evidence="8" type="primary">rpsC</name>
    <name evidence="11" type="ORF">COS76_03270</name>
</gene>
<evidence type="ECO:0000256" key="7">
    <source>
        <dbReference type="ARBA" id="ARBA00035257"/>
    </source>
</evidence>
<dbReference type="GO" id="GO:0019843">
    <property type="term" value="F:rRNA binding"/>
    <property type="evidence" value="ECO:0007669"/>
    <property type="project" value="UniProtKB-UniRule"/>
</dbReference>
<dbReference type="GO" id="GO:0003729">
    <property type="term" value="F:mRNA binding"/>
    <property type="evidence" value="ECO:0007669"/>
    <property type="project" value="UniProtKB-UniRule"/>
</dbReference>
<comment type="function">
    <text evidence="6 8">Binds the lower part of the 30S subunit head. Binds mRNA in the 70S ribosome, positioning it for translation.</text>
</comment>
<keyword evidence="3 8" id="KW-0694">RNA-binding</keyword>
<comment type="subunit">
    <text evidence="8">Part of the 30S ribosomal subunit. Forms a tight complex with proteins S10 and S14.</text>
</comment>
<dbReference type="HAMAP" id="MF_01309_B">
    <property type="entry name" value="Ribosomal_uS3_B"/>
    <property type="match status" value="1"/>
</dbReference>
<dbReference type="Gene3D" id="3.30.300.20">
    <property type="match status" value="1"/>
</dbReference>
<dbReference type="GO" id="GO:0006412">
    <property type="term" value="P:translation"/>
    <property type="evidence" value="ECO:0007669"/>
    <property type="project" value="UniProtKB-UniRule"/>
</dbReference>
<dbReference type="EMBL" id="PEVY01000068">
    <property type="protein sequence ID" value="PIU74971.1"/>
    <property type="molecule type" value="Genomic_DNA"/>
</dbReference>
<dbReference type="InterPro" id="IPR015946">
    <property type="entry name" value="KH_dom-like_a/b"/>
</dbReference>
<dbReference type="Pfam" id="PF07650">
    <property type="entry name" value="KH_2"/>
    <property type="match status" value="1"/>
</dbReference>
<dbReference type="InterPro" id="IPR018280">
    <property type="entry name" value="Ribosomal_uS3_CS"/>
</dbReference>
<accession>A0A2M7AWG4</accession>
<dbReference type="AlphaFoldDB" id="A0A2M7AWG4"/>
<dbReference type="PANTHER" id="PTHR11760">
    <property type="entry name" value="30S/40S RIBOSOMAL PROTEIN S3"/>
    <property type="match status" value="1"/>
</dbReference>
<evidence type="ECO:0000313" key="11">
    <source>
        <dbReference type="EMBL" id="PIU74971.1"/>
    </source>
</evidence>
<dbReference type="PROSITE" id="PS50823">
    <property type="entry name" value="KH_TYPE_2"/>
    <property type="match status" value="1"/>
</dbReference>
<dbReference type="SUPFAM" id="SSF54814">
    <property type="entry name" value="Prokaryotic type KH domain (KH-domain type II)"/>
    <property type="match status" value="1"/>
</dbReference>
<dbReference type="PROSITE" id="PS00548">
    <property type="entry name" value="RIBOSOMAL_S3"/>
    <property type="match status" value="1"/>
</dbReference>
<dbReference type="InterPro" id="IPR001351">
    <property type="entry name" value="Ribosomal_uS3_C"/>
</dbReference>
<dbReference type="FunFam" id="3.30.300.20:FF:000001">
    <property type="entry name" value="30S ribosomal protein S3"/>
    <property type="match status" value="1"/>
</dbReference>
<dbReference type="CDD" id="cd02412">
    <property type="entry name" value="KH-II_30S_S3"/>
    <property type="match status" value="1"/>
</dbReference>
<organism evidence="11 12">
    <name type="scientific">Candidatus Portnoybacteria bacterium CG06_land_8_20_14_3_00_39_12</name>
    <dbReference type="NCBI Taxonomy" id="1974809"/>
    <lineage>
        <taxon>Bacteria</taxon>
        <taxon>Candidatus Portnoyibacteriota</taxon>
    </lineage>
</organism>
<dbReference type="InterPro" id="IPR036419">
    <property type="entry name" value="Ribosomal_S3_C_sf"/>
</dbReference>
<evidence type="ECO:0000256" key="2">
    <source>
        <dbReference type="ARBA" id="ARBA00022730"/>
    </source>
</evidence>
<reference evidence="12" key="1">
    <citation type="submission" date="2017-09" db="EMBL/GenBank/DDBJ databases">
        <title>Depth-based differentiation of microbial function through sediment-hosted aquifers and enrichment of novel symbionts in the deep terrestrial subsurface.</title>
        <authorList>
            <person name="Probst A.J."/>
            <person name="Ladd B."/>
            <person name="Jarett J.K."/>
            <person name="Geller-Mcgrath D.E."/>
            <person name="Sieber C.M.K."/>
            <person name="Emerson J.B."/>
            <person name="Anantharaman K."/>
            <person name="Thomas B.C."/>
            <person name="Malmstrom R."/>
            <person name="Stieglmeier M."/>
            <person name="Klingl A."/>
            <person name="Woyke T."/>
            <person name="Ryan C.M."/>
            <person name="Banfield J.F."/>
        </authorList>
    </citation>
    <scope>NUCLEOTIDE SEQUENCE [LARGE SCALE GENOMIC DNA]</scope>
</reference>
<dbReference type="GO" id="GO:0003735">
    <property type="term" value="F:structural constituent of ribosome"/>
    <property type="evidence" value="ECO:0007669"/>
    <property type="project" value="InterPro"/>
</dbReference>
<dbReference type="NCBIfam" id="TIGR01009">
    <property type="entry name" value="rpsC_bact"/>
    <property type="match status" value="1"/>
</dbReference>
<protein>
    <recommendedName>
        <fullName evidence="7 8">Small ribosomal subunit protein uS3</fullName>
    </recommendedName>
</protein>
<keyword evidence="2 8" id="KW-0699">rRNA-binding</keyword>
<dbReference type="SMART" id="SM00322">
    <property type="entry name" value="KH"/>
    <property type="match status" value="1"/>
</dbReference>